<evidence type="ECO:0000256" key="1">
    <source>
        <dbReference type="SAM" id="Phobius"/>
    </source>
</evidence>
<dbReference type="AlphaFoldDB" id="A0AAJ2N385"/>
<feature type="transmembrane region" description="Helical" evidence="1">
    <location>
        <begin position="242"/>
        <end position="264"/>
    </location>
</feature>
<feature type="transmembrane region" description="Helical" evidence="1">
    <location>
        <begin position="285"/>
        <end position="303"/>
    </location>
</feature>
<keyword evidence="1" id="KW-1133">Transmembrane helix</keyword>
<dbReference type="GO" id="GO:0080120">
    <property type="term" value="P:CAAX-box protein maturation"/>
    <property type="evidence" value="ECO:0007669"/>
    <property type="project" value="UniProtKB-ARBA"/>
</dbReference>
<dbReference type="InterPro" id="IPR003675">
    <property type="entry name" value="Rce1/LyrA-like_dom"/>
</dbReference>
<sequence length="304" mass="34450">MPKRIHALHATWLFLISYVLSNMLSTFIFPDKQPLYANLGLFLLYVMFAQIGLHVLPSILFISSKRMSWKAVFKFRHVSLSTMLLSLLIYGISQVPMLFIHQVTELISNVLGRSYQMSYYPLAADFTSLLMLIMAIGVFPPICEELLFRGVLLSGYEEKGKWFAAAMSALLFALFHDNPYRLLELFFSAWVSAIIVLHARSIWPGIVIHLATNTTYVIGSYLKGGDLVMGVTSTEASPNYWIIGGWGALSVPAVYIGYMLLRIIAKKEQSKESHNSTSQMDRRKGYSWLIPIFLSLLIFVLQVM</sequence>
<dbReference type="Proteomes" id="UP001250538">
    <property type="component" value="Unassembled WGS sequence"/>
</dbReference>
<evidence type="ECO:0000259" key="2">
    <source>
        <dbReference type="Pfam" id="PF02517"/>
    </source>
</evidence>
<feature type="transmembrane region" description="Helical" evidence="1">
    <location>
        <begin position="119"/>
        <end position="139"/>
    </location>
</feature>
<dbReference type="PANTHER" id="PTHR36435">
    <property type="entry name" value="SLR1288 PROTEIN"/>
    <property type="match status" value="1"/>
</dbReference>
<organism evidence="3 4">
    <name type="scientific">Paenibacillus suaedae</name>
    <dbReference type="NCBI Taxonomy" id="3077233"/>
    <lineage>
        <taxon>Bacteria</taxon>
        <taxon>Bacillati</taxon>
        <taxon>Bacillota</taxon>
        <taxon>Bacilli</taxon>
        <taxon>Bacillales</taxon>
        <taxon>Paenibacillaceae</taxon>
        <taxon>Paenibacillus</taxon>
    </lineage>
</organism>
<name>A0AAJ2N385_9BACL</name>
<proteinExistence type="predicted"/>
<dbReference type="RefSeq" id="WP_315743365.1">
    <property type="nucleotide sequence ID" value="NZ_JAVYAA010000001.1"/>
</dbReference>
<keyword evidence="1" id="KW-0472">Membrane</keyword>
<feature type="transmembrane region" description="Helical" evidence="1">
    <location>
        <begin position="182"/>
        <end position="199"/>
    </location>
</feature>
<dbReference type="InterPro" id="IPR052710">
    <property type="entry name" value="CAAX_protease"/>
</dbReference>
<comment type="caution">
    <text evidence="3">The sequence shown here is derived from an EMBL/GenBank/DDBJ whole genome shotgun (WGS) entry which is preliminary data.</text>
</comment>
<feature type="domain" description="CAAX prenyl protease 2/Lysostaphin resistance protein A-like" evidence="2">
    <location>
        <begin position="128"/>
        <end position="214"/>
    </location>
</feature>
<dbReference type="EMBL" id="JAVYAA010000001">
    <property type="protein sequence ID" value="MDT8975361.1"/>
    <property type="molecule type" value="Genomic_DNA"/>
</dbReference>
<keyword evidence="4" id="KW-1185">Reference proteome</keyword>
<evidence type="ECO:0000313" key="3">
    <source>
        <dbReference type="EMBL" id="MDT8975361.1"/>
    </source>
</evidence>
<evidence type="ECO:0000313" key="4">
    <source>
        <dbReference type="Proteomes" id="UP001250538"/>
    </source>
</evidence>
<feature type="transmembrane region" description="Helical" evidence="1">
    <location>
        <begin position="35"/>
        <end position="56"/>
    </location>
</feature>
<gene>
    <name evidence="3" type="ORF">RQP50_03775</name>
</gene>
<protein>
    <submittedName>
        <fullName evidence="3">Type II CAAX endopeptidase family protein</fullName>
    </submittedName>
</protein>
<dbReference type="Pfam" id="PF02517">
    <property type="entry name" value="Rce1-like"/>
    <property type="match status" value="1"/>
</dbReference>
<accession>A0AAJ2N385</accession>
<feature type="transmembrane region" description="Helical" evidence="1">
    <location>
        <begin position="77"/>
        <end position="99"/>
    </location>
</feature>
<reference evidence="4" key="1">
    <citation type="submission" date="2023-09" db="EMBL/GenBank/DDBJ databases">
        <title>Paenibacillus sp. chi10 Genome sequencing and assembly.</title>
        <authorList>
            <person name="Kim I."/>
        </authorList>
    </citation>
    <scope>NUCLEOTIDE SEQUENCE [LARGE SCALE GENOMIC DNA]</scope>
    <source>
        <strain evidence="4">chi10</strain>
    </source>
</reference>
<keyword evidence="1" id="KW-0812">Transmembrane</keyword>
<feature type="transmembrane region" description="Helical" evidence="1">
    <location>
        <begin position="12"/>
        <end position="29"/>
    </location>
</feature>
<dbReference type="PANTHER" id="PTHR36435:SF1">
    <property type="entry name" value="CAAX AMINO TERMINAL PROTEASE FAMILY PROTEIN"/>
    <property type="match status" value="1"/>
</dbReference>
<dbReference type="GO" id="GO:0004175">
    <property type="term" value="F:endopeptidase activity"/>
    <property type="evidence" value="ECO:0007669"/>
    <property type="project" value="UniProtKB-ARBA"/>
</dbReference>